<evidence type="ECO:0000256" key="7">
    <source>
        <dbReference type="ARBA" id="ARBA00022801"/>
    </source>
</evidence>
<dbReference type="Pfam" id="PF01421">
    <property type="entry name" value="Reprolysin"/>
    <property type="match status" value="1"/>
</dbReference>
<protein>
    <recommendedName>
        <fullName evidence="17">Peptidase M12B domain-containing protein</fullName>
    </recommendedName>
</protein>
<evidence type="ECO:0000256" key="2">
    <source>
        <dbReference type="ARBA" id="ARBA00022525"/>
    </source>
</evidence>
<feature type="binding site" evidence="13">
    <location>
        <position position="412"/>
    </location>
    <ligand>
        <name>Ca(2+)</name>
        <dbReference type="ChEBI" id="CHEBI:29108"/>
        <label>1</label>
    </ligand>
</feature>
<evidence type="ECO:0000256" key="14">
    <source>
        <dbReference type="PIRSR" id="PIRSR613273-3"/>
    </source>
</evidence>
<keyword evidence="4 13" id="KW-0479">Metal-binding</keyword>
<evidence type="ECO:0000256" key="4">
    <source>
        <dbReference type="ARBA" id="ARBA00022723"/>
    </source>
</evidence>
<feature type="disulfide bond" evidence="14">
    <location>
        <begin position="437"/>
        <end position="461"/>
    </location>
</feature>
<name>A0AAN8JAD6_PATCE</name>
<dbReference type="GO" id="GO:0004222">
    <property type="term" value="F:metalloendopeptidase activity"/>
    <property type="evidence" value="ECO:0007669"/>
    <property type="project" value="InterPro"/>
</dbReference>
<feature type="disulfide bond" evidence="14">
    <location>
        <begin position="483"/>
        <end position="494"/>
    </location>
</feature>
<dbReference type="InterPro" id="IPR050439">
    <property type="entry name" value="ADAMTS_ADAMTS-like"/>
</dbReference>
<feature type="binding site" evidence="13">
    <location>
        <position position="218"/>
    </location>
    <ligand>
        <name>Ca(2+)</name>
        <dbReference type="ChEBI" id="CHEBI:29108"/>
        <label>2</label>
    </ligand>
</feature>
<dbReference type="GO" id="GO:0031012">
    <property type="term" value="C:extracellular matrix"/>
    <property type="evidence" value="ECO:0007669"/>
    <property type="project" value="TreeGrafter"/>
</dbReference>
<dbReference type="PROSITE" id="PS50092">
    <property type="entry name" value="TSP1"/>
    <property type="match status" value="4"/>
</dbReference>
<evidence type="ECO:0000256" key="8">
    <source>
        <dbReference type="ARBA" id="ARBA00022833"/>
    </source>
</evidence>
<dbReference type="PRINTS" id="PR01857">
    <property type="entry name" value="ADAMTSFAMILY"/>
</dbReference>
<feature type="binding site" evidence="13">
    <location>
        <position position="218"/>
    </location>
    <ligand>
        <name>Ca(2+)</name>
        <dbReference type="ChEBI" id="CHEBI:29108"/>
        <label>1</label>
    </ligand>
</feature>
<feature type="domain" description="Peptidase M12B" evidence="17">
    <location>
        <begin position="215"/>
        <end position="404"/>
    </location>
</feature>
<dbReference type="Gene3D" id="3.40.1620.60">
    <property type="match status" value="1"/>
</dbReference>
<gene>
    <name evidence="18" type="ORF">SNE40_019246</name>
</gene>
<evidence type="ECO:0000256" key="5">
    <source>
        <dbReference type="ARBA" id="ARBA00022729"/>
    </source>
</evidence>
<feature type="binding site" evidence="13">
    <location>
        <position position="409"/>
    </location>
    <ligand>
        <name>Ca(2+)</name>
        <dbReference type="ChEBI" id="CHEBI:29108"/>
        <label>1</label>
    </ligand>
</feature>
<evidence type="ECO:0000256" key="3">
    <source>
        <dbReference type="ARBA" id="ARBA00022670"/>
    </source>
</evidence>
<dbReference type="InterPro" id="IPR010294">
    <property type="entry name" value="ADAMTS_spacer1"/>
</dbReference>
<evidence type="ECO:0000256" key="11">
    <source>
        <dbReference type="ARBA" id="ARBA00023180"/>
    </source>
</evidence>
<dbReference type="InterPro" id="IPR036383">
    <property type="entry name" value="TSP1_rpt_sf"/>
</dbReference>
<feature type="binding site" evidence="13 15">
    <location>
        <position position="356"/>
    </location>
    <ligand>
        <name>Zn(2+)</name>
        <dbReference type="ChEBI" id="CHEBI:29105"/>
        <note>catalytic</note>
    </ligand>
</feature>
<dbReference type="SUPFAM" id="SSF55486">
    <property type="entry name" value="Metalloproteases ('zincins'), catalytic domain"/>
    <property type="match status" value="1"/>
</dbReference>
<feature type="disulfide bond" evidence="14">
    <location>
        <begin position="531"/>
        <end position="543"/>
    </location>
</feature>
<feature type="chain" id="PRO_5043050627" description="Peptidase M12B domain-containing protein" evidence="16">
    <location>
        <begin position="22"/>
        <end position="1089"/>
    </location>
</feature>
<dbReference type="Pfam" id="PF05986">
    <property type="entry name" value="ADAMTS_spacer1"/>
    <property type="match status" value="1"/>
</dbReference>
<proteinExistence type="predicted"/>
<comment type="cofactor">
    <cofactor evidence="13">
        <name>Zn(2+)</name>
        <dbReference type="ChEBI" id="CHEBI:29105"/>
    </cofactor>
    <text evidence="13">Binds 1 zinc ion per subunit.</text>
</comment>
<evidence type="ECO:0000313" key="19">
    <source>
        <dbReference type="Proteomes" id="UP001347796"/>
    </source>
</evidence>
<dbReference type="FunFam" id="2.20.100.10:FF:000001">
    <property type="entry name" value="semaphorin-5A isoform X1"/>
    <property type="match status" value="1"/>
</dbReference>
<feature type="active site" evidence="12 15">
    <location>
        <position position="353"/>
    </location>
</feature>
<dbReference type="PANTHER" id="PTHR13723:SF304">
    <property type="entry name" value="A DISINTEGRIN AND METALLOPROTEINASE WITH THROMBOSPONDIN MOTIFS 2-LIKE PROTEIN"/>
    <property type="match status" value="1"/>
</dbReference>
<dbReference type="GO" id="GO:0046872">
    <property type="term" value="F:metal ion binding"/>
    <property type="evidence" value="ECO:0007669"/>
    <property type="project" value="UniProtKB-KW"/>
</dbReference>
<keyword evidence="9" id="KW-0482">Metalloprotease</keyword>
<dbReference type="Pfam" id="PF17771">
    <property type="entry name" value="ADAMTS_CR_2"/>
    <property type="match status" value="1"/>
</dbReference>
<evidence type="ECO:0000256" key="12">
    <source>
        <dbReference type="PIRSR" id="PIRSR613273-1"/>
    </source>
</evidence>
<dbReference type="Pfam" id="PF19236">
    <property type="entry name" value="ADAMTS_CR_3"/>
    <property type="match status" value="1"/>
</dbReference>
<dbReference type="SUPFAM" id="SSF82895">
    <property type="entry name" value="TSP-1 type 1 repeat"/>
    <property type="match status" value="5"/>
</dbReference>
<feature type="disulfide bond" evidence="14">
    <location>
        <begin position="456"/>
        <end position="489"/>
    </location>
</feature>
<evidence type="ECO:0000256" key="15">
    <source>
        <dbReference type="PROSITE-ProRule" id="PRU00276"/>
    </source>
</evidence>
<dbReference type="InterPro" id="IPR001590">
    <property type="entry name" value="Peptidase_M12B"/>
</dbReference>
<dbReference type="Pfam" id="PF00090">
    <property type="entry name" value="TSP_1"/>
    <property type="match status" value="1"/>
</dbReference>
<feature type="binding site" evidence="13 15">
    <location>
        <position position="352"/>
    </location>
    <ligand>
        <name>Zn(2+)</name>
        <dbReference type="ChEBI" id="CHEBI:29105"/>
        <note>catalytic</note>
    </ligand>
</feature>
<keyword evidence="5 16" id="KW-0732">Signal</keyword>
<feature type="binding site" evidence="13">
    <location>
        <position position="308"/>
    </location>
    <ligand>
        <name>Ca(2+)</name>
        <dbReference type="ChEBI" id="CHEBI:29108"/>
        <label>1</label>
    </ligand>
</feature>
<feature type="disulfide bond" evidence="14">
    <location>
        <begin position="448"/>
        <end position="470"/>
    </location>
</feature>
<keyword evidence="10 14" id="KW-1015">Disulfide bond</keyword>
<evidence type="ECO:0000256" key="6">
    <source>
        <dbReference type="ARBA" id="ARBA00022737"/>
    </source>
</evidence>
<keyword evidence="8 13" id="KW-0862">Zinc</keyword>
<organism evidence="18 19">
    <name type="scientific">Patella caerulea</name>
    <name type="common">Rayed Mediterranean limpet</name>
    <dbReference type="NCBI Taxonomy" id="87958"/>
    <lineage>
        <taxon>Eukaryota</taxon>
        <taxon>Metazoa</taxon>
        <taxon>Spiralia</taxon>
        <taxon>Lophotrochozoa</taxon>
        <taxon>Mollusca</taxon>
        <taxon>Gastropoda</taxon>
        <taxon>Patellogastropoda</taxon>
        <taxon>Patelloidea</taxon>
        <taxon>Patellidae</taxon>
        <taxon>Patella</taxon>
    </lineage>
</organism>
<dbReference type="AlphaFoldDB" id="A0AAN8JAD6"/>
<keyword evidence="11" id="KW-0325">Glycoprotein</keyword>
<evidence type="ECO:0000256" key="10">
    <source>
        <dbReference type="ARBA" id="ARBA00023157"/>
    </source>
</evidence>
<feature type="disulfide bond" evidence="14">
    <location>
        <begin position="516"/>
        <end position="553"/>
    </location>
</feature>
<dbReference type="InterPro" id="IPR024079">
    <property type="entry name" value="MetalloPept_cat_dom_sf"/>
</dbReference>
<feature type="disulfide bond" evidence="14">
    <location>
        <begin position="369"/>
        <end position="395"/>
    </location>
</feature>
<feature type="binding site" evidence="13">
    <location>
        <position position="412"/>
    </location>
    <ligand>
        <name>Ca(2+)</name>
        <dbReference type="ChEBI" id="CHEBI:29108"/>
        <label>2</label>
    </ligand>
</feature>
<dbReference type="Gene3D" id="2.60.120.830">
    <property type="match status" value="1"/>
</dbReference>
<keyword evidence="19" id="KW-1185">Reference proteome</keyword>
<keyword evidence="3" id="KW-0645">Protease</keyword>
<dbReference type="InterPro" id="IPR000884">
    <property type="entry name" value="TSP1_rpt"/>
</dbReference>
<feature type="signal peptide" evidence="16">
    <location>
        <begin position="1"/>
        <end position="21"/>
    </location>
</feature>
<evidence type="ECO:0000259" key="17">
    <source>
        <dbReference type="PROSITE" id="PS50215"/>
    </source>
</evidence>
<dbReference type="GO" id="GO:0030198">
    <property type="term" value="P:extracellular matrix organization"/>
    <property type="evidence" value="ECO:0007669"/>
    <property type="project" value="InterPro"/>
</dbReference>
<dbReference type="Pfam" id="PF19030">
    <property type="entry name" value="TSP1_ADAMTS"/>
    <property type="match status" value="4"/>
</dbReference>
<evidence type="ECO:0000256" key="9">
    <source>
        <dbReference type="ARBA" id="ARBA00023049"/>
    </source>
</evidence>
<dbReference type="InterPro" id="IPR013273">
    <property type="entry name" value="ADAMTS/ADAMTS-like"/>
</dbReference>
<dbReference type="Gene3D" id="2.20.100.10">
    <property type="entry name" value="Thrombospondin type-1 (TSP1) repeat"/>
    <property type="match status" value="5"/>
</dbReference>
<keyword evidence="2" id="KW-0964">Secreted</keyword>
<dbReference type="FunFam" id="2.20.100.10:FF:000005">
    <property type="entry name" value="ADAM metallopeptidase with thrombospondin type 1 motif 9"/>
    <property type="match status" value="1"/>
</dbReference>
<dbReference type="PROSITE" id="PS50215">
    <property type="entry name" value="ADAM_MEPRO"/>
    <property type="match status" value="1"/>
</dbReference>
<comment type="caution">
    <text evidence="18">The sequence shown here is derived from an EMBL/GenBank/DDBJ whole genome shotgun (WGS) entry which is preliminary data.</text>
</comment>
<comment type="caution">
    <text evidence="15">Lacks conserved residue(s) required for the propagation of feature annotation.</text>
</comment>
<dbReference type="GO" id="GO:0005576">
    <property type="term" value="C:extracellular region"/>
    <property type="evidence" value="ECO:0007669"/>
    <property type="project" value="UniProtKB-SubCell"/>
</dbReference>
<keyword evidence="6" id="KW-0677">Repeat</keyword>
<feature type="disulfide bond" evidence="14">
    <location>
        <begin position="520"/>
        <end position="558"/>
    </location>
</feature>
<dbReference type="Proteomes" id="UP001347796">
    <property type="component" value="Unassembled WGS sequence"/>
</dbReference>
<keyword evidence="13" id="KW-0106">Calcium</keyword>
<accession>A0AAN8JAD6</accession>
<feature type="disulfide bond" evidence="14">
    <location>
        <begin position="292"/>
        <end position="336"/>
    </location>
</feature>
<keyword evidence="7" id="KW-0378">Hydrolase</keyword>
<evidence type="ECO:0000256" key="1">
    <source>
        <dbReference type="ARBA" id="ARBA00004613"/>
    </source>
</evidence>
<dbReference type="GO" id="GO:0006508">
    <property type="term" value="P:proteolysis"/>
    <property type="evidence" value="ECO:0007669"/>
    <property type="project" value="UniProtKB-KW"/>
</dbReference>
<dbReference type="Gene3D" id="3.40.390.10">
    <property type="entry name" value="Collagenase (Catalytic Domain)"/>
    <property type="match status" value="1"/>
</dbReference>
<dbReference type="InterPro" id="IPR041645">
    <property type="entry name" value="ADAMTS_CR_2"/>
</dbReference>
<reference evidence="18 19" key="1">
    <citation type="submission" date="2024-01" db="EMBL/GenBank/DDBJ databases">
        <title>The genome of the rayed Mediterranean limpet Patella caerulea (Linnaeus, 1758).</title>
        <authorList>
            <person name="Anh-Thu Weber A."/>
            <person name="Halstead-Nussloch G."/>
        </authorList>
    </citation>
    <scope>NUCLEOTIDE SEQUENCE [LARGE SCALE GENOMIC DNA]</scope>
    <source>
        <strain evidence="18">AATW-2023a</strain>
        <tissue evidence="18">Whole specimen</tissue>
    </source>
</reference>
<evidence type="ECO:0000313" key="18">
    <source>
        <dbReference type="EMBL" id="KAK6170974.1"/>
    </source>
</evidence>
<dbReference type="InterPro" id="IPR045371">
    <property type="entry name" value="ADAMTS_CR_3"/>
</dbReference>
<dbReference type="PANTHER" id="PTHR13723">
    <property type="entry name" value="ADAMTS A DISINTEGRIN AND METALLOPROTEASE WITH THROMBOSPONDIN MOTIFS PROTEASE"/>
    <property type="match status" value="1"/>
</dbReference>
<evidence type="ECO:0000256" key="13">
    <source>
        <dbReference type="PIRSR" id="PIRSR613273-2"/>
    </source>
</evidence>
<feature type="disulfide bond" evidence="14">
    <location>
        <begin position="330"/>
        <end position="409"/>
    </location>
</feature>
<evidence type="ECO:0000256" key="16">
    <source>
        <dbReference type="SAM" id="SignalP"/>
    </source>
</evidence>
<feature type="binding site" evidence="13 15">
    <location>
        <position position="362"/>
    </location>
    <ligand>
        <name>Zn(2+)</name>
        <dbReference type="ChEBI" id="CHEBI:29105"/>
        <note>catalytic</note>
    </ligand>
</feature>
<comment type="subcellular location">
    <subcellularLocation>
        <location evidence="1">Secreted</location>
    </subcellularLocation>
</comment>
<sequence length="1089" mass="122828">MDIFIILLGLAIFSEHRNILAQGETDFMFRPSCNVTRWEISFPLLTDTRGAILPKSRLPEETTSDFIPKHLHVSLKWRRQVLKIALLQTHLVGGSSSAEWDEGNVTFSQRLEDKCFYHGYVKNRFPSHTALGICGGLAGFIQTPDEMLFIEPSGVTNQNTGLQAHVIYTCTRQVTDLTNDTTEPLQIPATEPQEILSEKTRHQRFRSKRATRKTKYVEAFVAVDTTVTAVVGKSKVNLYVMTLMNIVNAAYQHESLGIDIRVVVVRLLLLDINQEKQVIAKNNPFGTVQKFCTWAMRYANHYDPQGHDIAILLTRKNLGPAGYAPITGMCNPGRSCAAIKDEGFTSGFIIAHEMAHVFGLFHDGRGNPCTGSEYATAIMARLVESKLNYYWWSMCSKKRMLEVIDYLYCLNDDPYQLSGLPEVPELIGTDWSLEHQCRLEFGEEFNICAAFHADPCGVLWCSKRRSPSLCRTKRGPALEGTHCGRDKTCIKGKCAYVGDLSPRDGNWADWSPWTACTSDCGMGLRYRKRECDNPSPAYGGDTCSGESDITDVCKSNECKQYNDVRALQCSVWNDMRLRPGTHEWKPYTTKKESDYCKSTCISEQTRETMTIDIDVEDGTPCTYGHSDNLCIHGKCTVVGCDGIINSTKKSDQCGVCGGDGSQCKTVSGSYNNVPKAGDAYEQVIYVPRGATYIEVTKTSRSPHFISLKDPKYGVYYLNGDKRQVASRSFIANGAVFDYKKGSSYESLVTEGPVRSDLEVMLFPNNYLQPASVTYQFTMDKNDHTLEKKNYKWKFSKWSDCSVTCGTGTQHIIYACHDKRTEVQINDEMCSYLDTPRADVAMCYRPDCSTLNFNWVMLDDWSECSASCGENGLQKELYACEEHLEDDTYETVDVELCSGIEAPNETRPCNIIQCTLDWTIEEWQECTVTCGDGFQRREVYCGIKDDASDDSLCIDEKPVSTRQCNLTECSLEWIVGDWEQCSKTCSTGIQKRDVYCGDKVDENDDYLCPEDKPTSAKFCNMGSCQVYRESLCIRDKYSFCRTANAKKCVFGGFKRICCKSCRTLAGAAYRRIAALRRFAKARRFRRRRMG</sequence>
<dbReference type="SMART" id="SM00209">
    <property type="entry name" value="TSP1"/>
    <property type="match status" value="5"/>
</dbReference>
<dbReference type="EMBL" id="JAZGQO010000014">
    <property type="protein sequence ID" value="KAK6170974.1"/>
    <property type="molecule type" value="Genomic_DNA"/>
</dbReference>